<dbReference type="EMBL" id="CM000837">
    <property type="protein sequence ID" value="KRH62671.1"/>
    <property type="molecule type" value="Genomic_DNA"/>
</dbReference>
<feature type="region of interest" description="Disordered" evidence="1">
    <location>
        <begin position="73"/>
        <end position="107"/>
    </location>
</feature>
<dbReference type="Proteomes" id="UP000008827">
    <property type="component" value="Chromosome 4"/>
</dbReference>
<sequence length="107" mass="12015">MTPSFSAGFVTFLKLNSDHCYHFFFLESLNPWVTMMVMIPYQATLLSSSLPCRSFRCLNLPCHSYVLVQPAHRKPKPTTTTATTDRGHFLGVGGAHDSNPHISQEEN</sequence>
<name>A0A0R0KIL2_SOYBN</name>
<reference evidence="2" key="3">
    <citation type="submission" date="2018-07" db="EMBL/GenBank/DDBJ databases">
        <title>WGS assembly of Glycine max.</title>
        <authorList>
            <person name="Schmutz J."/>
            <person name="Cannon S."/>
            <person name="Schlueter J."/>
            <person name="Ma J."/>
            <person name="Mitros T."/>
            <person name="Nelson W."/>
            <person name="Hyten D."/>
            <person name="Song Q."/>
            <person name="Thelen J."/>
            <person name="Cheng J."/>
            <person name="Xu D."/>
            <person name="Hellsten U."/>
            <person name="May G."/>
            <person name="Yu Y."/>
            <person name="Sakurai T."/>
            <person name="Umezawa T."/>
            <person name="Bhattacharyya M."/>
            <person name="Sandhu D."/>
            <person name="Valliyodan B."/>
            <person name="Lindquist E."/>
            <person name="Peto M."/>
            <person name="Grant D."/>
            <person name="Shu S."/>
            <person name="Goodstein D."/>
            <person name="Barry K."/>
            <person name="Futrell-Griggs M."/>
            <person name="Abernathy B."/>
            <person name="Du J."/>
            <person name="Tian Z."/>
            <person name="Zhu L."/>
            <person name="Gill N."/>
            <person name="Joshi T."/>
            <person name="Libault M."/>
            <person name="Sethuraman A."/>
            <person name="Zhang X."/>
            <person name="Shinozaki K."/>
            <person name="Nguyen H."/>
            <person name="Wing R."/>
            <person name="Cregan P."/>
            <person name="Specht J."/>
            <person name="Grimwood J."/>
            <person name="Rokhsar D."/>
            <person name="Stacey G."/>
            <person name="Shoemaker R."/>
            <person name="Jackson S."/>
        </authorList>
    </citation>
    <scope>NUCLEOTIDE SEQUENCE</scope>
    <source>
        <tissue evidence="2">Callus</tissue>
    </source>
</reference>
<protein>
    <submittedName>
        <fullName evidence="2 3">Uncharacterized protein</fullName>
    </submittedName>
</protein>
<organism evidence="2">
    <name type="scientific">Glycine max</name>
    <name type="common">Soybean</name>
    <name type="synonym">Glycine hispida</name>
    <dbReference type="NCBI Taxonomy" id="3847"/>
    <lineage>
        <taxon>Eukaryota</taxon>
        <taxon>Viridiplantae</taxon>
        <taxon>Streptophyta</taxon>
        <taxon>Embryophyta</taxon>
        <taxon>Tracheophyta</taxon>
        <taxon>Spermatophyta</taxon>
        <taxon>Magnoliopsida</taxon>
        <taxon>eudicotyledons</taxon>
        <taxon>Gunneridae</taxon>
        <taxon>Pentapetalae</taxon>
        <taxon>rosids</taxon>
        <taxon>fabids</taxon>
        <taxon>Fabales</taxon>
        <taxon>Fabaceae</taxon>
        <taxon>Papilionoideae</taxon>
        <taxon>50 kb inversion clade</taxon>
        <taxon>NPAAA clade</taxon>
        <taxon>indigoferoid/millettioid clade</taxon>
        <taxon>Phaseoleae</taxon>
        <taxon>Glycine</taxon>
        <taxon>Glycine subgen. Soja</taxon>
    </lineage>
</organism>
<evidence type="ECO:0000313" key="4">
    <source>
        <dbReference type="Proteomes" id="UP000008827"/>
    </source>
</evidence>
<gene>
    <name evidence="2" type="ORF">GLYMA_04G123000</name>
</gene>
<evidence type="ECO:0000256" key="1">
    <source>
        <dbReference type="SAM" id="MobiDB-lite"/>
    </source>
</evidence>
<keyword evidence="4" id="KW-1185">Reference proteome</keyword>
<accession>A0A0R0KIL2</accession>
<reference evidence="2 3" key="1">
    <citation type="journal article" date="2010" name="Nature">
        <title>Genome sequence of the palaeopolyploid soybean.</title>
        <authorList>
            <person name="Schmutz J."/>
            <person name="Cannon S.B."/>
            <person name="Schlueter J."/>
            <person name="Ma J."/>
            <person name="Mitros T."/>
            <person name="Nelson W."/>
            <person name="Hyten D.L."/>
            <person name="Song Q."/>
            <person name="Thelen J.J."/>
            <person name="Cheng J."/>
            <person name="Xu D."/>
            <person name="Hellsten U."/>
            <person name="May G.D."/>
            <person name="Yu Y."/>
            <person name="Sakurai T."/>
            <person name="Umezawa T."/>
            <person name="Bhattacharyya M.K."/>
            <person name="Sandhu D."/>
            <person name="Valliyodan B."/>
            <person name="Lindquist E."/>
            <person name="Peto M."/>
            <person name="Grant D."/>
            <person name="Shu S."/>
            <person name="Goodstein D."/>
            <person name="Barry K."/>
            <person name="Futrell-Griggs M."/>
            <person name="Abernathy B."/>
            <person name="Du J."/>
            <person name="Tian Z."/>
            <person name="Zhu L."/>
            <person name="Gill N."/>
            <person name="Joshi T."/>
            <person name="Libault M."/>
            <person name="Sethuraman A."/>
            <person name="Zhang X.-C."/>
            <person name="Shinozaki K."/>
            <person name="Nguyen H.T."/>
            <person name="Wing R.A."/>
            <person name="Cregan P."/>
            <person name="Specht J."/>
            <person name="Grimwood J."/>
            <person name="Rokhsar D."/>
            <person name="Stacey G."/>
            <person name="Shoemaker R.C."/>
            <person name="Jackson S.A."/>
        </authorList>
    </citation>
    <scope>NUCLEOTIDE SEQUENCE [LARGE SCALE GENOMIC DNA]</scope>
    <source>
        <strain evidence="3">cv. Williams 82</strain>
        <tissue evidence="2">Callus</tissue>
    </source>
</reference>
<dbReference type="InParanoid" id="A0A0R0KIL2"/>
<reference evidence="3" key="2">
    <citation type="submission" date="2018-02" db="UniProtKB">
        <authorList>
            <consortium name="EnsemblPlants"/>
        </authorList>
    </citation>
    <scope>IDENTIFICATION</scope>
    <source>
        <strain evidence="3">Williams 82</strain>
    </source>
</reference>
<dbReference type="Gramene" id="KRH62671">
    <property type="protein sequence ID" value="KRH62671"/>
    <property type="gene ID" value="GLYMA_04G123000"/>
</dbReference>
<dbReference type="EnsemblPlants" id="KRH62671">
    <property type="protein sequence ID" value="KRH62671"/>
    <property type="gene ID" value="GLYMA_04G123000"/>
</dbReference>
<evidence type="ECO:0000313" key="3">
    <source>
        <dbReference type="EnsemblPlants" id="KRH62671"/>
    </source>
</evidence>
<dbReference type="AlphaFoldDB" id="A0A0R0KIL2"/>
<evidence type="ECO:0000313" key="2">
    <source>
        <dbReference type="EMBL" id="KRH62671.1"/>
    </source>
</evidence>
<proteinExistence type="predicted"/>